<evidence type="ECO:0000259" key="5">
    <source>
        <dbReference type="PROSITE" id="PS50016"/>
    </source>
</evidence>
<organism evidence="6 7">
    <name type="scientific">Bursaphelenchus okinawaensis</name>
    <dbReference type="NCBI Taxonomy" id="465554"/>
    <lineage>
        <taxon>Eukaryota</taxon>
        <taxon>Metazoa</taxon>
        <taxon>Ecdysozoa</taxon>
        <taxon>Nematoda</taxon>
        <taxon>Chromadorea</taxon>
        <taxon>Rhabditida</taxon>
        <taxon>Tylenchina</taxon>
        <taxon>Tylenchomorpha</taxon>
        <taxon>Aphelenchoidea</taxon>
        <taxon>Aphelenchoididae</taxon>
        <taxon>Bursaphelenchus</taxon>
    </lineage>
</organism>
<gene>
    <name evidence="6" type="ORF">BOKJ2_LOCUS3896</name>
</gene>
<dbReference type="SMART" id="SM00249">
    <property type="entry name" value="PHD"/>
    <property type="match status" value="3"/>
</dbReference>
<dbReference type="Pfam" id="PF00628">
    <property type="entry name" value="PHD"/>
    <property type="match status" value="1"/>
</dbReference>
<evidence type="ECO:0000256" key="3">
    <source>
        <dbReference type="ARBA" id="ARBA00022833"/>
    </source>
</evidence>
<evidence type="ECO:0000256" key="1">
    <source>
        <dbReference type="ARBA" id="ARBA00022723"/>
    </source>
</evidence>
<evidence type="ECO:0000313" key="6">
    <source>
        <dbReference type="EMBL" id="CAD5211827.1"/>
    </source>
</evidence>
<reference evidence="6" key="1">
    <citation type="submission" date="2020-09" db="EMBL/GenBank/DDBJ databases">
        <authorList>
            <person name="Kikuchi T."/>
        </authorList>
    </citation>
    <scope>NUCLEOTIDE SEQUENCE</scope>
    <source>
        <strain evidence="6">SH1</strain>
    </source>
</reference>
<dbReference type="AlphaFoldDB" id="A0A811K8X2"/>
<comment type="caution">
    <text evidence="6">The sequence shown here is derived from an EMBL/GenBank/DDBJ whole genome shotgun (WGS) entry which is preliminary data.</text>
</comment>
<evidence type="ECO:0000256" key="2">
    <source>
        <dbReference type="ARBA" id="ARBA00022771"/>
    </source>
</evidence>
<dbReference type="InterPro" id="IPR013083">
    <property type="entry name" value="Znf_RING/FYVE/PHD"/>
</dbReference>
<proteinExistence type="predicted"/>
<dbReference type="InterPro" id="IPR011011">
    <property type="entry name" value="Znf_FYVE_PHD"/>
</dbReference>
<protein>
    <recommendedName>
        <fullName evidence="5">PHD-type domain-containing protein</fullName>
    </recommendedName>
</protein>
<dbReference type="Gene3D" id="3.30.40.10">
    <property type="entry name" value="Zinc/RING finger domain, C3HC4 (zinc finger)"/>
    <property type="match status" value="2"/>
</dbReference>
<sequence length="437" mass="50118">MTGRGCTTCEVKLNKNFIKCSRCSEAFHRSLKCTGIKKTDLDKIEKWHCYICEPCFYCKKDDNEVSYICDGCNRNFHISCLDPPVPPGPTNFYEKWFCSYCSPNLCRQCQMPVHSKAEDVCIQCQSGCVCAECLQPYARQELPMQCITCNLFYHATCEESQNGRCGKCTDGKFGDRLPLNGFVSLDGVEVRKSKKLLIEEKQEIPFKYEQKKEKFPVGRRRSSKTARKAFFESSDLSPEILEKIEEGEQFFGASLFYSLPEDNSEDENLKWFEKHEKKVADIAKDRNSGEKKFLSKKVVRELTTQINKNTIEDLNLTYDQVTSPHALKAGFGCENVESPRLWIPDERSEANSPTMTSVQMPGSLARRYDLRKRAHQLFGKENRPLTPHINSPLHPPTLFYQPSPGPFRRRLIEKNGCVTQRTTPAKIFVFDDGIMGF</sequence>
<dbReference type="EMBL" id="CAJFDH010000002">
    <property type="protein sequence ID" value="CAD5211827.1"/>
    <property type="molecule type" value="Genomic_DNA"/>
</dbReference>
<evidence type="ECO:0000313" key="7">
    <source>
        <dbReference type="Proteomes" id="UP000614601"/>
    </source>
</evidence>
<dbReference type="GO" id="GO:0008270">
    <property type="term" value="F:zinc ion binding"/>
    <property type="evidence" value="ECO:0007669"/>
    <property type="project" value="UniProtKB-KW"/>
</dbReference>
<dbReference type="Proteomes" id="UP000614601">
    <property type="component" value="Unassembled WGS sequence"/>
</dbReference>
<dbReference type="OrthoDB" id="336088at2759"/>
<keyword evidence="7" id="KW-1185">Reference proteome</keyword>
<feature type="domain" description="PHD-type" evidence="5">
    <location>
        <begin position="52"/>
        <end position="104"/>
    </location>
</feature>
<accession>A0A811K8X2</accession>
<dbReference type="InterPro" id="IPR001965">
    <property type="entry name" value="Znf_PHD"/>
</dbReference>
<dbReference type="PROSITE" id="PS50016">
    <property type="entry name" value="ZF_PHD_2"/>
    <property type="match status" value="1"/>
</dbReference>
<dbReference type="SUPFAM" id="SSF57903">
    <property type="entry name" value="FYVE/PHD zinc finger"/>
    <property type="match status" value="2"/>
</dbReference>
<dbReference type="Proteomes" id="UP000783686">
    <property type="component" value="Unassembled WGS sequence"/>
</dbReference>
<dbReference type="InterPro" id="IPR019787">
    <property type="entry name" value="Znf_PHD-finger"/>
</dbReference>
<keyword evidence="3" id="KW-0862">Zinc</keyword>
<dbReference type="CDD" id="cd15489">
    <property type="entry name" value="PHD_SF"/>
    <property type="match status" value="1"/>
</dbReference>
<evidence type="ECO:0000256" key="4">
    <source>
        <dbReference type="PROSITE-ProRule" id="PRU00146"/>
    </source>
</evidence>
<dbReference type="EMBL" id="CAJFCW020000002">
    <property type="protein sequence ID" value="CAG9094488.1"/>
    <property type="molecule type" value="Genomic_DNA"/>
</dbReference>
<keyword evidence="2 4" id="KW-0863">Zinc-finger</keyword>
<name>A0A811K8X2_9BILA</name>
<keyword evidence="1" id="KW-0479">Metal-binding</keyword>